<name>A0A2P5HT28_DIAHE</name>
<accession>A0A2P5HT28</accession>
<keyword evidence="2" id="KW-0418">Kinase</keyword>
<dbReference type="CDD" id="cd20558">
    <property type="entry name" value="CYCLIN_ScPCL7-like"/>
    <property type="match status" value="1"/>
</dbReference>
<dbReference type="STRING" id="158607.A0A2P5HT28"/>
<dbReference type="EMBL" id="MAVT02000816">
    <property type="protein sequence ID" value="POS73345.1"/>
    <property type="molecule type" value="Genomic_DNA"/>
</dbReference>
<evidence type="ECO:0000256" key="1">
    <source>
        <dbReference type="SAM" id="MobiDB-lite"/>
    </source>
</evidence>
<dbReference type="GO" id="GO:0000307">
    <property type="term" value="C:cyclin-dependent protein kinase holoenzyme complex"/>
    <property type="evidence" value="ECO:0007669"/>
    <property type="project" value="TreeGrafter"/>
</dbReference>
<dbReference type="Pfam" id="PF08613">
    <property type="entry name" value="Cyclin"/>
    <property type="match status" value="1"/>
</dbReference>
<dbReference type="GO" id="GO:0019901">
    <property type="term" value="F:protein kinase binding"/>
    <property type="evidence" value="ECO:0007669"/>
    <property type="project" value="InterPro"/>
</dbReference>
<protein>
    <submittedName>
        <fullName evidence="2">Cyclin-dependent protein kinase complex component</fullName>
    </submittedName>
</protein>
<organism evidence="2 3">
    <name type="scientific">Diaporthe helianthi</name>
    <dbReference type="NCBI Taxonomy" id="158607"/>
    <lineage>
        <taxon>Eukaryota</taxon>
        <taxon>Fungi</taxon>
        <taxon>Dikarya</taxon>
        <taxon>Ascomycota</taxon>
        <taxon>Pezizomycotina</taxon>
        <taxon>Sordariomycetes</taxon>
        <taxon>Sordariomycetidae</taxon>
        <taxon>Diaporthales</taxon>
        <taxon>Diaporthaceae</taxon>
        <taxon>Diaporthe</taxon>
    </lineage>
</organism>
<dbReference type="GO" id="GO:0016538">
    <property type="term" value="F:cyclin-dependent protein serine/threonine kinase regulator activity"/>
    <property type="evidence" value="ECO:0007669"/>
    <property type="project" value="TreeGrafter"/>
</dbReference>
<feature type="region of interest" description="Disordered" evidence="1">
    <location>
        <begin position="146"/>
        <end position="231"/>
    </location>
</feature>
<dbReference type="Proteomes" id="UP000094444">
    <property type="component" value="Unassembled WGS sequence"/>
</dbReference>
<evidence type="ECO:0000313" key="3">
    <source>
        <dbReference type="Proteomes" id="UP000094444"/>
    </source>
</evidence>
<feature type="compositionally biased region" description="Pro residues" evidence="1">
    <location>
        <begin position="215"/>
        <end position="231"/>
    </location>
</feature>
<keyword evidence="2" id="KW-0808">Transferase</keyword>
<dbReference type="GO" id="GO:0016301">
    <property type="term" value="F:kinase activity"/>
    <property type="evidence" value="ECO:0007669"/>
    <property type="project" value="UniProtKB-KW"/>
</dbReference>
<feature type="compositionally biased region" description="Low complexity" evidence="1">
    <location>
        <begin position="1"/>
        <end position="10"/>
    </location>
</feature>
<proteinExistence type="predicted"/>
<keyword evidence="3" id="KW-1185">Reference proteome</keyword>
<feature type="compositionally biased region" description="Pro residues" evidence="1">
    <location>
        <begin position="38"/>
        <end position="47"/>
    </location>
</feature>
<sequence>MSPNPQDGGSQPPPPPTTATTNPDHEHEHESSDSSVPQSPPPPPKPSTDPVLVMQPPCHDLQPITSPQLNAQPDDIFKVPALAALKLLSSGVEALVRITGDIPPTPPPMTPHIPNMRSMQAEKESIVRNYSEKSLARLRDQELEVARQLQDAGHTPGPAAPLPDDQSTISPHSSQQSPAGPVLAVPKPTRTASLAVPSLQSPAPQPIDGVRLRPTPSPEPSSFVPPPPPASTPEPYVVIGANSQPLNMQHNAITRKFYSKQPPPIGISDYLLRIHRFCPMSTAVYLATSLYIHRLAVDERAVAVTKRNAHRLLLAGLRVAMKALEDLSYPHAKVAKVGGVSEVELARLEISFCFLCGFELVVGAGLLQDHWINMKNGADLSRIGAGGGGPQGRMPLPGLSLANLPKRRNPPPQTVVEG</sequence>
<feature type="compositionally biased region" description="Polar residues" evidence="1">
    <location>
        <begin position="165"/>
        <end position="178"/>
    </location>
</feature>
<dbReference type="InterPro" id="IPR013922">
    <property type="entry name" value="Cyclin_PHO80-like"/>
</dbReference>
<feature type="region of interest" description="Disordered" evidence="1">
    <location>
        <begin position="396"/>
        <end position="418"/>
    </location>
</feature>
<dbReference type="PANTHER" id="PTHR15615:SF32">
    <property type="entry name" value="PROTEIN KINASE COMPLEX COMPONENT, PUTATIVE (AFU_ORTHOLOGUE AFUA_2G07660)-RELATED"/>
    <property type="match status" value="1"/>
</dbReference>
<gene>
    <name evidence="2" type="ORF">DHEL01_v208254</name>
</gene>
<feature type="compositionally biased region" description="Basic and acidic residues" evidence="1">
    <location>
        <begin position="23"/>
        <end position="32"/>
    </location>
</feature>
<comment type="caution">
    <text evidence="2">The sequence shown here is derived from an EMBL/GenBank/DDBJ whole genome shotgun (WGS) entry which is preliminary data.</text>
</comment>
<dbReference type="OrthoDB" id="5304883at2759"/>
<feature type="region of interest" description="Disordered" evidence="1">
    <location>
        <begin position="1"/>
        <end position="69"/>
    </location>
</feature>
<dbReference type="Gene3D" id="1.10.472.10">
    <property type="entry name" value="Cyclin-like"/>
    <property type="match status" value="1"/>
</dbReference>
<dbReference type="InParanoid" id="A0A2P5HT28"/>
<dbReference type="GO" id="GO:0005634">
    <property type="term" value="C:nucleus"/>
    <property type="evidence" value="ECO:0007669"/>
    <property type="project" value="TreeGrafter"/>
</dbReference>
<evidence type="ECO:0000313" key="2">
    <source>
        <dbReference type="EMBL" id="POS73345.1"/>
    </source>
</evidence>
<dbReference type="PANTHER" id="PTHR15615">
    <property type="match status" value="1"/>
</dbReference>
<reference evidence="2" key="1">
    <citation type="submission" date="2017-09" db="EMBL/GenBank/DDBJ databases">
        <title>Polyketide synthases of a Diaporthe helianthi virulent isolate.</title>
        <authorList>
            <person name="Baroncelli R."/>
        </authorList>
    </citation>
    <scope>NUCLEOTIDE SEQUENCE [LARGE SCALE GENOMIC DNA]</scope>
    <source>
        <strain evidence="2">7/96</strain>
    </source>
</reference>
<dbReference type="AlphaFoldDB" id="A0A2P5HT28"/>